<dbReference type="FunFam" id="3.40.50.300:FF:000899">
    <property type="entry name" value="Bifunctional coenzyme A synthase"/>
    <property type="match status" value="1"/>
</dbReference>
<keyword evidence="10" id="KW-0418">Kinase</keyword>
<comment type="similarity">
    <text evidence="19">In the central section; belongs to the eukaryotic CoaD family.</text>
</comment>
<evidence type="ECO:0000256" key="19">
    <source>
        <dbReference type="ARBA" id="ARBA00061673"/>
    </source>
</evidence>
<comment type="catalytic activity">
    <reaction evidence="14">
        <text>(R)-4'-phosphopantetheine + ATP + H(+) = 3'-dephospho-CoA + diphosphate</text>
        <dbReference type="Rhea" id="RHEA:19801"/>
        <dbReference type="ChEBI" id="CHEBI:15378"/>
        <dbReference type="ChEBI" id="CHEBI:30616"/>
        <dbReference type="ChEBI" id="CHEBI:33019"/>
        <dbReference type="ChEBI" id="CHEBI:57328"/>
        <dbReference type="ChEBI" id="CHEBI:61723"/>
        <dbReference type="EC" id="2.7.7.3"/>
    </reaction>
    <physiologicalReaction direction="left-to-right" evidence="14">
        <dbReference type="Rhea" id="RHEA:19802"/>
    </physiologicalReaction>
</comment>
<evidence type="ECO:0000256" key="13">
    <source>
        <dbReference type="ARBA" id="ARBA00023268"/>
    </source>
</evidence>
<evidence type="ECO:0000256" key="17">
    <source>
        <dbReference type="ARBA" id="ARBA00060565"/>
    </source>
</evidence>
<dbReference type="SUPFAM" id="SSF52374">
    <property type="entry name" value="Nucleotidylyl transferase"/>
    <property type="match status" value="1"/>
</dbReference>
<dbReference type="EMBL" id="IACT01001882">
    <property type="protein sequence ID" value="LAC21200.1"/>
    <property type="molecule type" value="mRNA"/>
</dbReference>
<evidence type="ECO:0000256" key="5">
    <source>
        <dbReference type="ARBA" id="ARBA00022490"/>
    </source>
</evidence>
<dbReference type="Gene3D" id="3.40.50.300">
    <property type="entry name" value="P-loop containing nucleotide triphosphate hydrolases"/>
    <property type="match status" value="1"/>
</dbReference>
<evidence type="ECO:0000259" key="22">
    <source>
        <dbReference type="Pfam" id="PF01467"/>
    </source>
</evidence>
<evidence type="ECO:0000256" key="8">
    <source>
        <dbReference type="ARBA" id="ARBA00022695"/>
    </source>
</evidence>
<evidence type="ECO:0000313" key="23">
    <source>
        <dbReference type="EMBL" id="LAC21200.1"/>
    </source>
</evidence>
<comment type="subunit">
    <text evidence="3">Monomer.</text>
</comment>
<organism evidence="23">
    <name type="scientific">Hirondellea gigas</name>
    <dbReference type="NCBI Taxonomy" id="1518452"/>
    <lineage>
        <taxon>Eukaryota</taxon>
        <taxon>Metazoa</taxon>
        <taxon>Ecdysozoa</taxon>
        <taxon>Arthropoda</taxon>
        <taxon>Crustacea</taxon>
        <taxon>Multicrustacea</taxon>
        <taxon>Malacostraca</taxon>
        <taxon>Eumalacostraca</taxon>
        <taxon>Peracarida</taxon>
        <taxon>Amphipoda</taxon>
        <taxon>Amphilochidea</taxon>
        <taxon>Lysianassida</taxon>
        <taxon>Lysianassidira</taxon>
        <taxon>Lysianassoidea</taxon>
        <taxon>Lysianassidae</taxon>
        <taxon>Hirondellea</taxon>
    </lineage>
</organism>
<dbReference type="InterPro" id="IPR027417">
    <property type="entry name" value="P-loop_NTPase"/>
</dbReference>
<comment type="subcellular location">
    <subcellularLocation>
        <location evidence="2">Cytoplasm</location>
    </subcellularLocation>
    <subcellularLocation>
        <location evidence="1">Mitochondrion matrix</location>
    </subcellularLocation>
</comment>
<evidence type="ECO:0000256" key="18">
    <source>
        <dbReference type="ARBA" id="ARBA00060696"/>
    </source>
</evidence>
<dbReference type="GO" id="GO:0004140">
    <property type="term" value="F:dephospho-CoA kinase activity"/>
    <property type="evidence" value="ECO:0007669"/>
    <property type="project" value="UniProtKB-EC"/>
</dbReference>
<dbReference type="FunFam" id="3.40.50.620:FF:000089">
    <property type="entry name" value="Bifunctional coenzyme A synthase"/>
    <property type="match status" value="1"/>
</dbReference>
<keyword evidence="7" id="KW-0808">Transferase</keyword>
<feature type="domain" description="Cytidyltransferase-like" evidence="22">
    <location>
        <begin position="178"/>
        <end position="322"/>
    </location>
</feature>
<dbReference type="InterPro" id="IPR001977">
    <property type="entry name" value="Depp_CoAkinase"/>
</dbReference>
<evidence type="ECO:0000256" key="6">
    <source>
        <dbReference type="ARBA" id="ARBA00022553"/>
    </source>
</evidence>
<proteinExistence type="evidence at transcript level"/>
<accession>A0A6A7FSJ2</accession>
<dbReference type="PANTHER" id="PTHR10695">
    <property type="entry name" value="DEPHOSPHO-COA KINASE-RELATED"/>
    <property type="match status" value="1"/>
</dbReference>
<comment type="pathway">
    <text evidence="18">Cofactor biosynthesis; coenzyme A biosynthesis; CoA from (R)-pantothenate: step 5/5.</text>
</comment>
<dbReference type="NCBIfam" id="TIGR00152">
    <property type="entry name" value="dephospho-CoA kinase"/>
    <property type="match status" value="1"/>
</dbReference>
<comment type="pathway">
    <text evidence="17">Cofactor biosynthesis; coenzyme A biosynthesis; CoA from (R)-pantothenate: step 4/5.</text>
</comment>
<keyword evidence="6" id="KW-0597">Phosphoprotein</keyword>
<dbReference type="HAMAP" id="MF_00376">
    <property type="entry name" value="Dephospho_CoA_kinase"/>
    <property type="match status" value="1"/>
</dbReference>
<comment type="function">
    <text evidence="16">Bifunctional enzyme that catalyzes the fourth and fifth sequential steps of CoA biosynthetic pathway. The fourth reaction is catalyzed by the phosphopantetheine adenylyltransferase, coded by the coaD domain; the fifth reaction is catalyzed by the dephospho-CoA kinase, coded by the coaE domain. May act as a point of CoA biosynthesis regulation.</text>
</comment>
<name>A0A6A7FSJ2_9CRUS</name>
<evidence type="ECO:0000256" key="1">
    <source>
        <dbReference type="ARBA" id="ARBA00004305"/>
    </source>
</evidence>
<dbReference type="EC" id="2.7.1.24" evidence="20"/>
<evidence type="ECO:0000256" key="2">
    <source>
        <dbReference type="ARBA" id="ARBA00004496"/>
    </source>
</evidence>
<keyword evidence="8" id="KW-0548">Nucleotidyltransferase</keyword>
<dbReference type="GO" id="GO:0005524">
    <property type="term" value="F:ATP binding"/>
    <property type="evidence" value="ECO:0007669"/>
    <property type="project" value="UniProtKB-KW"/>
</dbReference>
<evidence type="ECO:0000256" key="10">
    <source>
        <dbReference type="ARBA" id="ARBA00022777"/>
    </source>
</evidence>
<dbReference type="InterPro" id="IPR004821">
    <property type="entry name" value="Cyt_trans-like"/>
</dbReference>
<evidence type="ECO:0000256" key="11">
    <source>
        <dbReference type="ARBA" id="ARBA00022840"/>
    </source>
</evidence>
<evidence type="ECO:0000256" key="7">
    <source>
        <dbReference type="ARBA" id="ARBA00022679"/>
    </source>
</evidence>
<dbReference type="PANTHER" id="PTHR10695:SF46">
    <property type="entry name" value="BIFUNCTIONAL COENZYME A SYNTHASE-RELATED"/>
    <property type="match status" value="1"/>
</dbReference>
<keyword evidence="9" id="KW-0547">Nucleotide-binding</keyword>
<evidence type="ECO:0000256" key="9">
    <source>
        <dbReference type="ARBA" id="ARBA00022741"/>
    </source>
</evidence>
<dbReference type="Gene3D" id="3.40.50.620">
    <property type="entry name" value="HUPs"/>
    <property type="match status" value="1"/>
</dbReference>
<keyword evidence="11" id="KW-0067">ATP-binding</keyword>
<keyword evidence="13" id="KW-0511">Multifunctional enzyme</keyword>
<dbReference type="InterPro" id="IPR014729">
    <property type="entry name" value="Rossmann-like_a/b/a_fold"/>
</dbReference>
<evidence type="ECO:0000256" key="15">
    <source>
        <dbReference type="ARBA" id="ARBA00051912"/>
    </source>
</evidence>
<dbReference type="AlphaFoldDB" id="A0A6A7FSJ2"/>
<evidence type="ECO:0000256" key="4">
    <source>
        <dbReference type="ARBA" id="ARBA00012392"/>
    </source>
</evidence>
<dbReference type="Pfam" id="PF01467">
    <property type="entry name" value="CTP_transf_like"/>
    <property type="match status" value="1"/>
</dbReference>
<evidence type="ECO:0000256" key="12">
    <source>
        <dbReference type="ARBA" id="ARBA00023128"/>
    </source>
</evidence>
<comment type="catalytic activity">
    <reaction evidence="15">
        <text>3'-dephospho-CoA + ATP = ADP + CoA + H(+)</text>
        <dbReference type="Rhea" id="RHEA:18245"/>
        <dbReference type="ChEBI" id="CHEBI:15378"/>
        <dbReference type="ChEBI" id="CHEBI:30616"/>
        <dbReference type="ChEBI" id="CHEBI:57287"/>
        <dbReference type="ChEBI" id="CHEBI:57328"/>
        <dbReference type="ChEBI" id="CHEBI:456216"/>
        <dbReference type="EC" id="2.7.1.24"/>
    </reaction>
    <physiologicalReaction direction="left-to-right" evidence="15">
        <dbReference type="Rhea" id="RHEA:18246"/>
    </physiologicalReaction>
</comment>
<sequence length="550" mass="60635">MTGLLVLTLPYRQLTGLLPQVMRGACEQVNKVLYVHLDPAIAAATSSTIPATSSTTSTPQYNAHLSLHQASNLIKSIYSKSSSLASSLDVRVVLSGFKGGSEIPVATNYAIEKVMIDCYAKENIPMLRSRYKNYLNGSDPIVLLKENECQDTRDDSETTDSDVGSDKIANTKIYKNIVAGGTFDHIHIGHKILITEGLLRCTNKFTIGVADGPLLAKKTLTELIEPVGVRIKKLRSLLVDIDPSVEYCLEPIYEPLGPSGSDPDMEMIIVSQESLKGGNYVNSARVERKLNALDVVVIELVEDIHRSDTEEEKVSSSSTRRRVLGTRIREPDLTNKPEFPPYIIGLTGGSASGKSSIAKRLSEKGVTVIDCDKLGHRAYRKGTNCYHKLVSTYGVGILKEDEEINRKALGAQVFGDAEKLSQLNKLVWPEIAKQVHEEVEAAKKAGAEVVVLDAAVLLEADWDHMCHEVWVCMLPKTEAVERICGRDGCSREQAETRLSKQMSDRDRLLRCHVPLCSLWDYDTTARQCYTALDTVMSDIKTIQASLKNTL</sequence>
<dbReference type="Pfam" id="PF01121">
    <property type="entry name" value="CoaE"/>
    <property type="match status" value="1"/>
</dbReference>
<keyword evidence="12" id="KW-0496">Mitochondrion</keyword>
<keyword evidence="5" id="KW-0963">Cytoplasm</keyword>
<evidence type="ECO:0000256" key="3">
    <source>
        <dbReference type="ARBA" id="ARBA00011245"/>
    </source>
</evidence>
<evidence type="ECO:0000256" key="16">
    <source>
        <dbReference type="ARBA" id="ARBA00059677"/>
    </source>
</evidence>
<evidence type="ECO:0000256" key="14">
    <source>
        <dbReference type="ARBA" id="ARBA00051310"/>
    </source>
</evidence>
<dbReference type="GO" id="GO:0004595">
    <property type="term" value="F:pantetheine-phosphate adenylyltransferase activity"/>
    <property type="evidence" value="ECO:0007669"/>
    <property type="project" value="UniProtKB-EC"/>
</dbReference>
<dbReference type="EC" id="2.7.7.3" evidence="4"/>
<dbReference type="SUPFAM" id="SSF52540">
    <property type="entry name" value="P-loop containing nucleoside triphosphate hydrolases"/>
    <property type="match status" value="1"/>
</dbReference>
<evidence type="ECO:0000256" key="20">
    <source>
        <dbReference type="ARBA" id="ARBA00066359"/>
    </source>
</evidence>
<evidence type="ECO:0000256" key="21">
    <source>
        <dbReference type="ARBA" id="ARBA00067394"/>
    </source>
</evidence>
<dbReference type="PROSITE" id="PS51219">
    <property type="entry name" value="DPCK"/>
    <property type="match status" value="1"/>
</dbReference>
<dbReference type="GO" id="GO:0015937">
    <property type="term" value="P:coenzyme A biosynthetic process"/>
    <property type="evidence" value="ECO:0007669"/>
    <property type="project" value="InterPro"/>
</dbReference>
<dbReference type="CDD" id="cd02022">
    <property type="entry name" value="DPCK"/>
    <property type="match status" value="1"/>
</dbReference>
<reference evidence="23" key="1">
    <citation type="submission" date="2017-11" db="EMBL/GenBank/DDBJ databases">
        <title>The sensing device of the deep-sea amphipod.</title>
        <authorList>
            <person name="Kobayashi H."/>
            <person name="Nagahama T."/>
            <person name="Arai W."/>
            <person name="Sasagawa Y."/>
            <person name="Umeda M."/>
            <person name="Hayashi T."/>
            <person name="Nikaido I."/>
            <person name="Watanabe H."/>
            <person name="Oguri K."/>
            <person name="Kitazato H."/>
            <person name="Fujioka K."/>
            <person name="Kido Y."/>
            <person name="Takami H."/>
        </authorList>
    </citation>
    <scope>NUCLEOTIDE SEQUENCE</scope>
    <source>
        <tissue evidence="23">Whole body</tissue>
    </source>
</reference>
<dbReference type="GO" id="GO:0005759">
    <property type="term" value="C:mitochondrial matrix"/>
    <property type="evidence" value="ECO:0007669"/>
    <property type="project" value="UniProtKB-SubCell"/>
</dbReference>
<protein>
    <recommendedName>
        <fullName evidence="21">Bifunctional coenzyme A synthase</fullName>
        <ecNumber evidence="20">2.7.1.24</ecNumber>
        <ecNumber evidence="4">2.7.7.3</ecNumber>
    </recommendedName>
</protein>